<evidence type="ECO:0000256" key="1">
    <source>
        <dbReference type="SAM" id="Phobius"/>
    </source>
</evidence>
<evidence type="ECO:0000313" key="2">
    <source>
        <dbReference type="EMBL" id="MBD2199443.1"/>
    </source>
</evidence>
<name>A0ABR8AHL2_9CYAN</name>
<organism evidence="2 3">
    <name type="scientific">Calothrix parietina FACHB-288</name>
    <dbReference type="NCBI Taxonomy" id="2692896"/>
    <lineage>
        <taxon>Bacteria</taxon>
        <taxon>Bacillati</taxon>
        <taxon>Cyanobacteriota</taxon>
        <taxon>Cyanophyceae</taxon>
        <taxon>Nostocales</taxon>
        <taxon>Calotrichaceae</taxon>
        <taxon>Calothrix</taxon>
    </lineage>
</organism>
<dbReference type="Proteomes" id="UP000658514">
    <property type="component" value="Unassembled WGS sequence"/>
</dbReference>
<dbReference type="EMBL" id="JACJQH010000060">
    <property type="protein sequence ID" value="MBD2199443.1"/>
    <property type="molecule type" value="Genomic_DNA"/>
</dbReference>
<keyword evidence="1" id="KW-0812">Transmembrane</keyword>
<keyword evidence="1" id="KW-0472">Membrane</keyword>
<keyword evidence="3" id="KW-1185">Reference proteome</keyword>
<accession>A0ABR8AHL2</accession>
<feature type="transmembrane region" description="Helical" evidence="1">
    <location>
        <begin position="85"/>
        <end position="103"/>
    </location>
</feature>
<gene>
    <name evidence="2" type="ORF">H6G24_28845</name>
</gene>
<keyword evidence="1" id="KW-1133">Transmembrane helix</keyword>
<evidence type="ECO:0000313" key="3">
    <source>
        <dbReference type="Proteomes" id="UP000658514"/>
    </source>
</evidence>
<feature type="transmembrane region" description="Helical" evidence="1">
    <location>
        <begin position="265"/>
        <end position="285"/>
    </location>
</feature>
<feature type="transmembrane region" description="Helical" evidence="1">
    <location>
        <begin position="161"/>
        <end position="181"/>
    </location>
</feature>
<comment type="caution">
    <text evidence="2">The sequence shown here is derived from an EMBL/GenBank/DDBJ whole genome shotgun (WGS) entry which is preliminary data.</text>
</comment>
<dbReference type="RefSeq" id="WP_190549003.1">
    <property type="nucleotide sequence ID" value="NZ_CAWPNO010000096.1"/>
</dbReference>
<feature type="transmembrane region" description="Helical" evidence="1">
    <location>
        <begin position="219"/>
        <end position="245"/>
    </location>
</feature>
<sequence>MFTIAAIALVLLSAILSVAFPLATYTLTLATFGLTHVLTELHYVENRFSQRLINRLRISISQLLLIIISLRSLQVFGLIPTWVSIPLELSCVIGLVILVIPILVKKDWRLGILGTVLAVGIALGIFYSPTLTLLLFAVLHNLTPVGFIAEKLRGSNRDRALLACIIVFILIPLLILSGIPYKLLSSLNLVKWEFSLLPVGGIEAHLGVFVPKQLHNQIIAIHAFSAAVFLQSMHYAVVIGVLPTWEDSKQSRTNNSIFIGYPRKYFTWFIILFSTLLFIGFTIAFNNARAVYGIVAAVHAWVEIPILLLALAIPDTSH</sequence>
<protein>
    <submittedName>
        <fullName evidence="2">Uncharacterized protein</fullName>
    </submittedName>
</protein>
<proteinExistence type="predicted"/>
<reference evidence="2 3" key="1">
    <citation type="journal article" date="2020" name="ISME J.">
        <title>Comparative genomics reveals insights into cyanobacterial evolution and habitat adaptation.</title>
        <authorList>
            <person name="Chen M.Y."/>
            <person name="Teng W.K."/>
            <person name="Zhao L."/>
            <person name="Hu C.X."/>
            <person name="Zhou Y.K."/>
            <person name="Han B.P."/>
            <person name="Song L.R."/>
            <person name="Shu W.S."/>
        </authorList>
    </citation>
    <scope>NUCLEOTIDE SEQUENCE [LARGE SCALE GENOMIC DNA]</scope>
    <source>
        <strain evidence="2 3">FACHB-288</strain>
    </source>
</reference>
<feature type="transmembrane region" description="Helical" evidence="1">
    <location>
        <begin position="291"/>
        <end position="313"/>
    </location>
</feature>